<feature type="compositionally biased region" description="Acidic residues" evidence="2">
    <location>
        <begin position="254"/>
        <end position="266"/>
    </location>
</feature>
<protein>
    <submittedName>
        <fullName evidence="4">Complex I intermediate-associated protein 30</fullName>
    </submittedName>
</protein>
<feature type="domain" description="NADH:ubiquinone oxidoreductase intermediate-associated protein 30" evidence="3">
    <location>
        <begin position="98"/>
        <end position="235"/>
    </location>
</feature>
<dbReference type="PANTHER" id="PTHR13194">
    <property type="entry name" value="COMPLEX I INTERMEDIATE-ASSOCIATED PROTEIN 30"/>
    <property type="match status" value="1"/>
</dbReference>
<dbReference type="eggNOG" id="ENOG502S3C5">
    <property type="taxonomic scope" value="Eukaryota"/>
</dbReference>
<name>T5AKA3_OPHSC</name>
<dbReference type="SUPFAM" id="SSF49785">
    <property type="entry name" value="Galactose-binding domain-like"/>
    <property type="match status" value="1"/>
</dbReference>
<accession>T5AKA3</accession>
<dbReference type="PANTHER" id="PTHR13194:SF19">
    <property type="entry name" value="NAD(P)-BINDING ROSSMANN-FOLD SUPERFAMILY PROTEIN"/>
    <property type="match status" value="1"/>
</dbReference>
<gene>
    <name evidence="4" type="ORF">OCS_01258</name>
</gene>
<dbReference type="OrthoDB" id="426386at2759"/>
<evidence type="ECO:0000313" key="5">
    <source>
        <dbReference type="Proteomes" id="UP000019374"/>
    </source>
</evidence>
<dbReference type="EMBL" id="KE652245">
    <property type="protein sequence ID" value="EQL03034.1"/>
    <property type="molecule type" value="Genomic_DNA"/>
</dbReference>
<reference evidence="4 5" key="1">
    <citation type="journal article" date="2013" name="Chin. Sci. Bull.">
        <title>Genome survey uncovers the secrets of sex and lifestyle in caterpillar fungus.</title>
        <authorList>
            <person name="Hu X."/>
            <person name="Zhang Y."/>
            <person name="Xiao G."/>
            <person name="Zheng P."/>
            <person name="Xia Y."/>
            <person name="Zhang X."/>
            <person name="St Leger R.J."/>
            <person name="Liu X."/>
            <person name="Wang C."/>
        </authorList>
    </citation>
    <scope>NUCLEOTIDE SEQUENCE [LARGE SCALE GENOMIC DNA]</scope>
    <source>
        <strain evidence="5">Co18 / CGMCC 3.14243</strain>
        <tissue evidence="4">Fruit-body</tissue>
    </source>
</reference>
<evidence type="ECO:0000256" key="1">
    <source>
        <dbReference type="ARBA" id="ARBA00007884"/>
    </source>
</evidence>
<dbReference type="InterPro" id="IPR008979">
    <property type="entry name" value="Galactose-bd-like_sf"/>
</dbReference>
<feature type="region of interest" description="Disordered" evidence="2">
    <location>
        <begin position="246"/>
        <end position="279"/>
    </location>
</feature>
<feature type="compositionally biased region" description="Basic residues" evidence="2">
    <location>
        <begin position="270"/>
        <end position="279"/>
    </location>
</feature>
<sequence length="288" mass="32009">MSWRCLATAACCANTCTPTVDTSDTWYMCPHPIREIFRRLLSTFGVVNPEELEGGRAIFVSGDSGVVDDDGEEVVDKSDKSTFSVEKPACFRLLREPLRTARFHGHLDTQTLGGAGFASQRTRGELSLDLSGHDGIVVAIAGPAAADGKRYALTLKDSLEPPGAQGRDQAGISWEADFVADRPRDVKLRWSDFKPTYRGRPKEDAEPLKLEGIKRVGLMMRSFFGEQEGDFSLELHAIAAWRRRPALSGAEQSGNEDDEEDDEEDDLLKHPPRQARRSRWRSLLCVML</sequence>
<evidence type="ECO:0000313" key="4">
    <source>
        <dbReference type="EMBL" id="EQL03034.1"/>
    </source>
</evidence>
<dbReference type="HOGENOM" id="CLU_966748_0_0_1"/>
<dbReference type="GO" id="GO:0051082">
    <property type="term" value="F:unfolded protein binding"/>
    <property type="evidence" value="ECO:0007669"/>
    <property type="project" value="TreeGrafter"/>
</dbReference>
<dbReference type="GO" id="GO:0010257">
    <property type="term" value="P:NADH dehydrogenase complex assembly"/>
    <property type="evidence" value="ECO:0007669"/>
    <property type="project" value="TreeGrafter"/>
</dbReference>
<dbReference type="AlphaFoldDB" id="T5AKA3"/>
<evidence type="ECO:0000256" key="2">
    <source>
        <dbReference type="SAM" id="MobiDB-lite"/>
    </source>
</evidence>
<dbReference type="InterPro" id="IPR013857">
    <property type="entry name" value="NADH-UbQ_OxRdtase-assoc_prot30"/>
</dbReference>
<organism evidence="4 5">
    <name type="scientific">Ophiocordyceps sinensis (strain Co18 / CGMCC 3.14243)</name>
    <name type="common">Yarsagumba caterpillar fungus</name>
    <name type="synonym">Hirsutella sinensis</name>
    <dbReference type="NCBI Taxonomy" id="911162"/>
    <lineage>
        <taxon>Eukaryota</taxon>
        <taxon>Fungi</taxon>
        <taxon>Dikarya</taxon>
        <taxon>Ascomycota</taxon>
        <taxon>Pezizomycotina</taxon>
        <taxon>Sordariomycetes</taxon>
        <taxon>Hypocreomycetidae</taxon>
        <taxon>Hypocreales</taxon>
        <taxon>Ophiocordycipitaceae</taxon>
        <taxon>Ophiocordyceps</taxon>
    </lineage>
</organism>
<comment type="similarity">
    <text evidence="1">Belongs to the CIA30 family.</text>
</comment>
<dbReference type="Proteomes" id="UP000019374">
    <property type="component" value="Unassembled WGS sequence"/>
</dbReference>
<dbReference type="Pfam" id="PF08547">
    <property type="entry name" value="CIA30"/>
    <property type="match status" value="1"/>
</dbReference>
<dbReference type="InterPro" id="IPR039131">
    <property type="entry name" value="NDUFAF1"/>
</dbReference>
<proteinExistence type="inferred from homology"/>
<evidence type="ECO:0000259" key="3">
    <source>
        <dbReference type="Pfam" id="PF08547"/>
    </source>
</evidence>